<dbReference type="Gene3D" id="3.60.40.10">
    <property type="entry name" value="PPM-type phosphatase domain"/>
    <property type="match status" value="1"/>
</dbReference>
<feature type="domain" description="PPM-type phosphatase" evidence="2">
    <location>
        <begin position="1"/>
        <end position="180"/>
    </location>
</feature>
<dbReference type="PANTHER" id="PTHR43156">
    <property type="entry name" value="STAGE II SPORULATION PROTEIN E-RELATED"/>
    <property type="match status" value="1"/>
</dbReference>
<gene>
    <name evidence="3" type="ORF">E1286_34730</name>
</gene>
<evidence type="ECO:0000259" key="2">
    <source>
        <dbReference type="SMART" id="SM00331"/>
    </source>
</evidence>
<feature type="non-terminal residue" evidence="3">
    <location>
        <position position="1"/>
    </location>
</feature>
<sequence length="181" mass="18494">ALGGAAGKGEEAASVSAMVRGGLRVLSVWESDPDLVMRKVNEALVAQGTGMFVMAVAGFVKGRGIRLSSAGHHPAALLQPDGGVRFAAGGGVPLGISPEAETGVEALTVAPGETLVLYSEGLISSRNERGEPYGEERLADALSRCAGQAPSTVVKAVEADRHAFSGGQVWDEIVVFALRGV</sequence>
<dbReference type="SMART" id="SM00331">
    <property type="entry name" value="PP2C_SIG"/>
    <property type="match status" value="1"/>
</dbReference>
<dbReference type="OrthoDB" id="3493177at2"/>
<accession>A0A4R4Y818</accession>
<reference evidence="3 4" key="1">
    <citation type="submission" date="2019-03" db="EMBL/GenBank/DDBJ databases">
        <title>Draft genome sequences of novel Actinobacteria.</title>
        <authorList>
            <person name="Sahin N."/>
            <person name="Ay H."/>
            <person name="Saygin H."/>
        </authorList>
    </citation>
    <scope>NUCLEOTIDE SEQUENCE [LARGE SCALE GENOMIC DNA]</scope>
    <source>
        <strain evidence="3 4">CH32</strain>
    </source>
</reference>
<dbReference type="Pfam" id="PF07228">
    <property type="entry name" value="SpoIIE"/>
    <property type="match status" value="1"/>
</dbReference>
<name>A0A4R4Y818_9ACTN</name>
<comment type="caution">
    <text evidence="3">The sequence shown here is derived from an EMBL/GenBank/DDBJ whole genome shotgun (WGS) entry which is preliminary data.</text>
</comment>
<keyword evidence="4" id="KW-1185">Reference proteome</keyword>
<evidence type="ECO:0000256" key="1">
    <source>
        <dbReference type="ARBA" id="ARBA00022801"/>
    </source>
</evidence>
<dbReference type="GO" id="GO:0016791">
    <property type="term" value="F:phosphatase activity"/>
    <property type="evidence" value="ECO:0007669"/>
    <property type="project" value="TreeGrafter"/>
</dbReference>
<dbReference type="RefSeq" id="WP_132619372.1">
    <property type="nucleotide sequence ID" value="NZ_SMKQ01000162.1"/>
</dbReference>
<keyword evidence="1" id="KW-0378">Hydrolase</keyword>
<organism evidence="3 4">
    <name type="scientific">Nonomuraea terrae</name>
    <dbReference type="NCBI Taxonomy" id="2530383"/>
    <lineage>
        <taxon>Bacteria</taxon>
        <taxon>Bacillati</taxon>
        <taxon>Actinomycetota</taxon>
        <taxon>Actinomycetes</taxon>
        <taxon>Streptosporangiales</taxon>
        <taxon>Streptosporangiaceae</taxon>
        <taxon>Nonomuraea</taxon>
    </lineage>
</organism>
<evidence type="ECO:0000313" key="4">
    <source>
        <dbReference type="Proteomes" id="UP000295302"/>
    </source>
</evidence>
<dbReference type="PANTHER" id="PTHR43156:SF2">
    <property type="entry name" value="STAGE II SPORULATION PROTEIN E"/>
    <property type="match status" value="1"/>
</dbReference>
<evidence type="ECO:0000313" key="3">
    <source>
        <dbReference type="EMBL" id="TDD39894.1"/>
    </source>
</evidence>
<dbReference type="Proteomes" id="UP000295302">
    <property type="component" value="Unassembled WGS sequence"/>
</dbReference>
<dbReference type="InterPro" id="IPR036457">
    <property type="entry name" value="PPM-type-like_dom_sf"/>
</dbReference>
<dbReference type="InterPro" id="IPR052016">
    <property type="entry name" value="Bact_Sigma-Reg"/>
</dbReference>
<proteinExistence type="predicted"/>
<protein>
    <submittedName>
        <fullName evidence="3">Serine/threonine-protein phosphatase</fullName>
    </submittedName>
</protein>
<dbReference type="EMBL" id="SMKQ01000162">
    <property type="protein sequence ID" value="TDD39894.1"/>
    <property type="molecule type" value="Genomic_DNA"/>
</dbReference>
<dbReference type="InterPro" id="IPR001932">
    <property type="entry name" value="PPM-type_phosphatase-like_dom"/>
</dbReference>
<dbReference type="AlphaFoldDB" id="A0A4R4Y818"/>